<evidence type="ECO:0000313" key="4">
    <source>
        <dbReference type="Proteomes" id="UP000503540"/>
    </source>
</evidence>
<evidence type="ECO:0000259" key="2">
    <source>
        <dbReference type="PROSITE" id="PS50943"/>
    </source>
</evidence>
<accession>A0A6G9YPR0</accession>
<evidence type="ECO:0000313" key="3">
    <source>
        <dbReference type="EMBL" id="QIS15110.1"/>
    </source>
</evidence>
<evidence type="ECO:0000256" key="1">
    <source>
        <dbReference type="SAM" id="MobiDB-lite"/>
    </source>
</evidence>
<dbReference type="Gene3D" id="1.10.260.40">
    <property type="entry name" value="lambda repressor-like DNA-binding domains"/>
    <property type="match status" value="1"/>
</dbReference>
<dbReference type="InterPro" id="IPR001387">
    <property type="entry name" value="Cro/C1-type_HTH"/>
</dbReference>
<sequence length="222" mass="24170">MAMVAAVPTAGDGIAFSLSGGHNWRNIFRNHAIWLREQVAVAGHTATRATTAAGRRRRGGHTSKQVGTLSISSGRSPTRSRRVRRFHWPPTDLRNSMVLARFADGTVVSISVVSESQPGDGDFVHRDGAEPLTPRQAAAAIFSSRLSELIAESVVSTEYGTTRSLTLYALAQHLELAYPDVPVSQSGLYRLIHGDAIPRLDLIIALARVFDVPPEYFVTEKK</sequence>
<dbReference type="SUPFAM" id="SSF47413">
    <property type="entry name" value="lambda repressor-like DNA-binding domains"/>
    <property type="match status" value="1"/>
</dbReference>
<dbReference type="InterPro" id="IPR010982">
    <property type="entry name" value="Lambda_DNA-bd_dom_sf"/>
</dbReference>
<reference evidence="3 4" key="1">
    <citation type="journal article" date="2019" name="ACS Chem. Biol.">
        <title>Identification and Mobilization of a Cryptic Antibiotic Biosynthesis Gene Locus from a Human-Pathogenic Nocardia Isolate.</title>
        <authorList>
            <person name="Herisse M."/>
            <person name="Ishida K."/>
            <person name="Porter J.L."/>
            <person name="Howden B."/>
            <person name="Hertweck C."/>
            <person name="Stinear T.P."/>
            <person name="Pidot S.J."/>
        </authorList>
    </citation>
    <scope>NUCLEOTIDE SEQUENCE [LARGE SCALE GENOMIC DNA]</scope>
    <source>
        <strain evidence="3 4">AUSMDU00012717</strain>
    </source>
</reference>
<name>A0A6G9YPR0_9NOCA</name>
<organism evidence="3 4">
    <name type="scientific">Nocardia arthritidis</name>
    <dbReference type="NCBI Taxonomy" id="228602"/>
    <lineage>
        <taxon>Bacteria</taxon>
        <taxon>Bacillati</taxon>
        <taxon>Actinomycetota</taxon>
        <taxon>Actinomycetes</taxon>
        <taxon>Mycobacteriales</taxon>
        <taxon>Nocardiaceae</taxon>
        <taxon>Nocardia</taxon>
    </lineage>
</organism>
<dbReference type="EMBL" id="CP046172">
    <property type="protein sequence ID" value="QIS15110.1"/>
    <property type="molecule type" value="Genomic_DNA"/>
</dbReference>
<dbReference type="CDD" id="cd00093">
    <property type="entry name" value="HTH_XRE"/>
    <property type="match status" value="1"/>
</dbReference>
<proteinExistence type="predicted"/>
<dbReference type="PROSITE" id="PS50943">
    <property type="entry name" value="HTH_CROC1"/>
    <property type="match status" value="1"/>
</dbReference>
<feature type="region of interest" description="Disordered" evidence="1">
    <location>
        <begin position="49"/>
        <end position="82"/>
    </location>
</feature>
<dbReference type="KEGG" id="nah:F5544_36405"/>
<feature type="domain" description="HTH cro/C1-type" evidence="2">
    <location>
        <begin position="183"/>
        <end position="217"/>
    </location>
</feature>
<protein>
    <submittedName>
        <fullName evidence="3">Helix-turn-helix domain-containing protein</fullName>
    </submittedName>
</protein>
<dbReference type="Pfam" id="PF01381">
    <property type="entry name" value="HTH_3"/>
    <property type="match status" value="1"/>
</dbReference>
<dbReference type="Proteomes" id="UP000503540">
    <property type="component" value="Chromosome"/>
</dbReference>
<gene>
    <name evidence="3" type="ORF">F5544_36405</name>
</gene>
<keyword evidence="4" id="KW-1185">Reference proteome</keyword>
<dbReference type="GO" id="GO:0003677">
    <property type="term" value="F:DNA binding"/>
    <property type="evidence" value="ECO:0007669"/>
    <property type="project" value="InterPro"/>
</dbReference>
<dbReference type="AlphaFoldDB" id="A0A6G9YPR0"/>